<name>A0A0L6V2Q1_9BASI</name>
<keyword evidence="2" id="KW-1185">Reference proteome</keyword>
<evidence type="ECO:0000313" key="1">
    <source>
        <dbReference type="EMBL" id="KNZ55049.1"/>
    </source>
</evidence>
<comment type="caution">
    <text evidence="1">The sequence shown here is derived from an EMBL/GenBank/DDBJ whole genome shotgun (WGS) entry which is preliminary data.</text>
</comment>
<evidence type="ECO:0000313" key="2">
    <source>
        <dbReference type="Proteomes" id="UP000037035"/>
    </source>
</evidence>
<gene>
    <name evidence="1" type="ORF">VP01_2780g1</name>
</gene>
<dbReference type="EMBL" id="LAVV01007702">
    <property type="protein sequence ID" value="KNZ55049.1"/>
    <property type="molecule type" value="Genomic_DNA"/>
</dbReference>
<dbReference type="Proteomes" id="UP000037035">
    <property type="component" value="Unassembled WGS sequence"/>
</dbReference>
<dbReference type="AlphaFoldDB" id="A0A0L6V2Q1"/>
<dbReference type="VEuPathDB" id="FungiDB:VP01_2780g1"/>
<organism evidence="1 2">
    <name type="scientific">Puccinia sorghi</name>
    <dbReference type="NCBI Taxonomy" id="27349"/>
    <lineage>
        <taxon>Eukaryota</taxon>
        <taxon>Fungi</taxon>
        <taxon>Dikarya</taxon>
        <taxon>Basidiomycota</taxon>
        <taxon>Pucciniomycotina</taxon>
        <taxon>Pucciniomycetes</taxon>
        <taxon>Pucciniales</taxon>
        <taxon>Pucciniaceae</taxon>
        <taxon>Puccinia</taxon>
    </lineage>
</organism>
<accession>A0A0L6V2Q1</accession>
<sequence length="762" mass="85812">MLQPSCHPNSTLCTVTVHQSLVDSLFDNGWNNNRSSEASWEFLHVNCRHLSICFFCYALCFPIWLEEYYSWPKGPTVNAASINFGLNLLHILHRVQTPSRKAITLAFSTLSPHSTTCNPSGLWQHQLLHQPPRNWLSCGLLQQPPNTCASEPQSHTHRWHGSPRTQIMEFPTTLKVGCTFKTRAARVGCRSCDQLDVPTIDAGGGSHLQNLRHKGVFSLQVFFSFKSECQKKLLAPLAPAAKQKNILAPLAPEFPSMGEPPQLDRMDEGARLDQIVKAQLTLISDSSGPTGGPLLHPRCQGMKHLEMLVSNQPSRPLAAHCGPDPYQFSDEYRSIFLTRWCTITTRITIVSVVPQVASRSAIDSSPAIRWLEGHMSHVSATGGCNPTDSRQYDFSDDGESCFGSARVSAGEARPLAQRTGIKATAFHGGIFYLTARCHSFIAYLHSSYYFLLRIILLRTCHHEDLHCSTHCMPLMGTGKQAGELTGKLLILRHANEKSQQESLLIFWPNWSMFPILDKPGSINANKRPSYLILPNQQQAVREGPPIRKRKPTSTIDLSCAGFNELILHPSHLELKTWQTKMCRLKIRQTTYSTSYAYPSPELGHDAELITLTTTNSLVLSIFLCDSKDPFFNTYTLFFCLSHRSYNSLHKHYERLKIMGELGRGELRQRVAVSKTSSQETGEETRAQLRSVKEDGVGWITYCKCRKAWIGLILFPKIFYNFKNVSPTLSVPPPNQCYHRSRYPFPGRDTKISRPFPEMIWGS</sequence>
<reference evidence="1 2" key="1">
    <citation type="submission" date="2015-08" db="EMBL/GenBank/DDBJ databases">
        <title>Next Generation Sequencing and Analysis of the Genome of Puccinia sorghi L Schw, the Causal Agent of Maize Common Rust.</title>
        <authorList>
            <person name="Rochi L."/>
            <person name="Burguener G."/>
            <person name="Darino M."/>
            <person name="Turjanski A."/>
            <person name="Kreff E."/>
            <person name="Dieguez M.J."/>
            <person name="Sacco F."/>
        </authorList>
    </citation>
    <scope>NUCLEOTIDE SEQUENCE [LARGE SCALE GENOMIC DNA]</scope>
    <source>
        <strain evidence="1 2">RO10H11247</strain>
    </source>
</reference>
<proteinExistence type="predicted"/>
<protein>
    <submittedName>
        <fullName evidence="1">Uncharacterized protein</fullName>
    </submittedName>
</protein>